<feature type="chain" id="PRO_5019785316" description="Secreted protein" evidence="1">
    <location>
        <begin position="26"/>
        <end position="145"/>
    </location>
</feature>
<dbReference type="Proteomes" id="UP000291343">
    <property type="component" value="Unassembled WGS sequence"/>
</dbReference>
<name>A0A482XUU2_LAOST</name>
<gene>
    <name evidence="2" type="ORF">LSTR_LSTR010954</name>
</gene>
<organism evidence="2 3">
    <name type="scientific">Laodelphax striatellus</name>
    <name type="common">Small brown planthopper</name>
    <name type="synonym">Delphax striatella</name>
    <dbReference type="NCBI Taxonomy" id="195883"/>
    <lineage>
        <taxon>Eukaryota</taxon>
        <taxon>Metazoa</taxon>
        <taxon>Ecdysozoa</taxon>
        <taxon>Arthropoda</taxon>
        <taxon>Hexapoda</taxon>
        <taxon>Insecta</taxon>
        <taxon>Pterygota</taxon>
        <taxon>Neoptera</taxon>
        <taxon>Paraneoptera</taxon>
        <taxon>Hemiptera</taxon>
        <taxon>Auchenorrhyncha</taxon>
        <taxon>Fulgoroidea</taxon>
        <taxon>Delphacidae</taxon>
        <taxon>Criomorphinae</taxon>
        <taxon>Laodelphax</taxon>
    </lineage>
</organism>
<dbReference type="InParanoid" id="A0A482XUU2"/>
<evidence type="ECO:0000256" key="1">
    <source>
        <dbReference type="SAM" id="SignalP"/>
    </source>
</evidence>
<comment type="caution">
    <text evidence="2">The sequence shown here is derived from an EMBL/GenBank/DDBJ whole genome shotgun (WGS) entry which is preliminary data.</text>
</comment>
<sequence>MRRMDSGTMQLLAVVLVCCLQHVFASFDERAMTAPVQKENGPVQKRLSLLWRRFPLRRISKWIADNRILHHKLCVPQSAHWHTRGARRQAWLCIVFVRNKATAHGTGKVFSQPLLACWCLTGGQGYTCACSSVWLRVRCPYMGIR</sequence>
<reference evidence="2 3" key="1">
    <citation type="journal article" date="2017" name="Gigascience">
        <title>Genome sequence of the small brown planthopper, Laodelphax striatellus.</title>
        <authorList>
            <person name="Zhu J."/>
            <person name="Jiang F."/>
            <person name="Wang X."/>
            <person name="Yang P."/>
            <person name="Bao Y."/>
            <person name="Zhao W."/>
            <person name="Wang W."/>
            <person name="Lu H."/>
            <person name="Wang Q."/>
            <person name="Cui N."/>
            <person name="Li J."/>
            <person name="Chen X."/>
            <person name="Luo L."/>
            <person name="Yu J."/>
            <person name="Kang L."/>
            <person name="Cui F."/>
        </authorList>
    </citation>
    <scope>NUCLEOTIDE SEQUENCE [LARGE SCALE GENOMIC DNA]</scope>
    <source>
        <strain evidence="2">Lst14</strain>
    </source>
</reference>
<feature type="signal peptide" evidence="1">
    <location>
        <begin position="1"/>
        <end position="25"/>
    </location>
</feature>
<evidence type="ECO:0000313" key="2">
    <source>
        <dbReference type="EMBL" id="RZF49224.1"/>
    </source>
</evidence>
<dbReference type="AlphaFoldDB" id="A0A482XUU2"/>
<protein>
    <recommendedName>
        <fullName evidence="4">Secreted protein</fullName>
    </recommendedName>
</protein>
<accession>A0A482XUU2</accession>
<dbReference type="EMBL" id="QKKF02000247">
    <property type="protein sequence ID" value="RZF49224.1"/>
    <property type="molecule type" value="Genomic_DNA"/>
</dbReference>
<keyword evidence="3" id="KW-1185">Reference proteome</keyword>
<evidence type="ECO:0008006" key="4">
    <source>
        <dbReference type="Google" id="ProtNLM"/>
    </source>
</evidence>
<proteinExistence type="predicted"/>
<evidence type="ECO:0000313" key="3">
    <source>
        <dbReference type="Proteomes" id="UP000291343"/>
    </source>
</evidence>
<keyword evidence="1" id="KW-0732">Signal</keyword>